<gene>
    <name evidence="2" type="ORF">DOL94_18755</name>
</gene>
<evidence type="ECO:0000313" key="2">
    <source>
        <dbReference type="EMBL" id="PZM07409.1"/>
    </source>
</evidence>
<dbReference type="AlphaFoldDB" id="A0A3F3MI70"/>
<dbReference type="EMBL" id="QKWF01000322">
    <property type="protein sequence ID" value="PZM07409.1"/>
    <property type="molecule type" value="Genomic_DNA"/>
</dbReference>
<accession>A0A3F3MI70</accession>
<reference evidence="2 3" key="1">
    <citation type="submission" date="2018-06" db="EMBL/GenBank/DDBJ databases">
        <title>Carbapenemase-producing Acinetobacter spp. from environmental sources in an hospital from French Polynesia.</title>
        <authorList>
            <person name="Bonnin R.A."/>
            <person name="Levy M."/>
            <person name="Cuzon G."/>
            <person name="Dortet L."/>
            <person name="Naas T."/>
        </authorList>
    </citation>
    <scope>NUCLEOTIDE SEQUENCE [LARGE SCALE GENOMIC DNA]</scope>
    <source>
        <strain evidence="2 3">R10</strain>
    </source>
</reference>
<sequence length="90" mass="10643">AAKKNSRSINAEAQLRLEKTFELDNLPEPTSPKNINDPEKLEKWAQSILKELLKLNDLSDRIIELEEQIEYFERYQNEQDKRIDGLEGHY</sequence>
<dbReference type="RefSeq" id="WP_111034635.1">
    <property type="nucleotide sequence ID" value="NZ_QKWF01000322.1"/>
</dbReference>
<proteinExistence type="predicted"/>
<evidence type="ECO:0000313" key="3">
    <source>
        <dbReference type="Proteomes" id="UP000248662"/>
    </source>
</evidence>
<organism evidence="2 3">
    <name type="scientific">Acinetobacter baumannii</name>
    <dbReference type="NCBI Taxonomy" id="470"/>
    <lineage>
        <taxon>Bacteria</taxon>
        <taxon>Pseudomonadati</taxon>
        <taxon>Pseudomonadota</taxon>
        <taxon>Gammaproteobacteria</taxon>
        <taxon>Moraxellales</taxon>
        <taxon>Moraxellaceae</taxon>
        <taxon>Acinetobacter</taxon>
        <taxon>Acinetobacter calcoaceticus/baumannii complex</taxon>
    </lineage>
</organism>
<dbReference type="InterPro" id="IPR013321">
    <property type="entry name" value="Arc_rbn_hlx_hlx"/>
</dbReference>
<evidence type="ECO:0000256" key="1">
    <source>
        <dbReference type="SAM" id="Coils"/>
    </source>
</evidence>
<protein>
    <recommendedName>
        <fullName evidence="4">Arc family DNA-binding protein</fullName>
    </recommendedName>
</protein>
<evidence type="ECO:0008006" key="4">
    <source>
        <dbReference type="Google" id="ProtNLM"/>
    </source>
</evidence>
<dbReference type="Proteomes" id="UP000248662">
    <property type="component" value="Unassembled WGS sequence"/>
</dbReference>
<comment type="caution">
    <text evidence="2">The sequence shown here is derived from an EMBL/GenBank/DDBJ whole genome shotgun (WGS) entry which is preliminary data.</text>
</comment>
<dbReference type="Gene3D" id="1.10.1220.10">
    <property type="entry name" value="Met repressor-like"/>
    <property type="match status" value="1"/>
</dbReference>
<dbReference type="GO" id="GO:0006355">
    <property type="term" value="P:regulation of DNA-templated transcription"/>
    <property type="evidence" value="ECO:0007669"/>
    <property type="project" value="InterPro"/>
</dbReference>
<feature type="coiled-coil region" evidence="1">
    <location>
        <begin position="48"/>
        <end position="75"/>
    </location>
</feature>
<feature type="non-terminal residue" evidence="2">
    <location>
        <position position="1"/>
    </location>
</feature>
<keyword evidence="1" id="KW-0175">Coiled coil</keyword>
<name>A0A3F3MI70_ACIBA</name>